<keyword evidence="2" id="KW-0812">Transmembrane</keyword>
<feature type="transmembrane region" description="Helical" evidence="2">
    <location>
        <begin position="7"/>
        <end position="27"/>
    </location>
</feature>
<evidence type="ECO:0000313" key="3">
    <source>
        <dbReference type="EMBL" id="MBV0925515.1"/>
    </source>
</evidence>
<dbReference type="OrthoDB" id="220887at2157"/>
<gene>
    <name evidence="3" type="ORF">KTS45_15015</name>
</gene>
<dbReference type="EMBL" id="JAHQXF010000002">
    <property type="protein sequence ID" value="MBV0925515.1"/>
    <property type="molecule type" value="Genomic_DNA"/>
</dbReference>
<keyword evidence="4" id="KW-1185">Reference proteome</keyword>
<reference evidence="3 4" key="1">
    <citation type="submission" date="2021-06" db="EMBL/GenBank/DDBJ databases">
        <title>New haloarchaea isolates fom saline soil.</title>
        <authorList>
            <person name="Duran-Viseras A."/>
            <person name="Sanchez-Porro C.S."/>
            <person name="Ventosa A."/>
        </authorList>
    </citation>
    <scope>NUCLEOTIDE SEQUENCE [LARGE SCALE GENOMIC DNA]</scope>
    <source>
        <strain evidence="3 4">JCM 183640</strain>
    </source>
</reference>
<dbReference type="Proteomes" id="UP000766550">
    <property type="component" value="Unassembled WGS sequence"/>
</dbReference>
<sequence>MDRRGTAEVVGSALVSGGLAVAGLRLFAGSIDWVLVVGLVAGVAIAAAANYRGRTGHADRVAAEAPEVTADNYEAHAERAASDGGSDRENGSNGNERETDADRVR</sequence>
<feature type="region of interest" description="Disordered" evidence="1">
    <location>
        <begin position="65"/>
        <end position="105"/>
    </location>
</feature>
<dbReference type="AlphaFoldDB" id="A0A8J7Y6A1"/>
<accession>A0A8J7Y6A1</accession>
<feature type="compositionally biased region" description="Basic and acidic residues" evidence="1">
    <location>
        <begin position="73"/>
        <end position="105"/>
    </location>
</feature>
<keyword evidence="2" id="KW-0472">Membrane</keyword>
<evidence type="ECO:0000313" key="4">
    <source>
        <dbReference type="Proteomes" id="UP000766550"/>
    </source>
</evidence>
<evidence type="ECO:0000256" key="1">
    <source>
        <dbReference type="SAM" id="MobiDB-lite"/>
    </source>
</evidence>
<keyword evidence="2" id="KW-1133">Transmembrane helix</keyword>
<feature type="transmembrane region" description="Helical" evidence="2">
    <location>
        <begin position="33"/>
        <end position="51"/>
    </location>
</feature>
<proteinExistence type="predicted"/>
<protein>
    <submittedName>
        <fullName evidence="3">Uncharacterized protein</fullName>
    </submittedName>
</protein>
<evidence type="ECO:0000256" key="2">
    <source>
        <dbReference type="SAM" id="Phobius"/>
    </source>
</evidence>
<organism evidence="3 4">
    <name type="scientific">Haloarcula limicola</name>
    <dbReference type="NCBI Taxonomy" id="1429915"/>
    <lineage>
        <taxon>Archaea</taxon>
        <taxon>Methanobacteriati</taxon>
        <taxon>Methanobacteriota</taxon>
        <taxon>Stenosarchaea group</taxon>
        <taxon>Halobacteria</taxon>
        <taxon>Halobacteriales</taxon>
        <taxon>Haloarculaceae</taxon>
        <taxon>Haloarcula</taxon>
    </lineage>
</organism>
<dbReference type="RefSeq" id="WP_162318338.1">
    <property type="nucleotide sequence ID" value="NZ_JAHQXF010000002.1"/>
</dbReference>
<name>A0A8J7Y6A1_9EURY</name>
<comment type="caution">
    <text evidence="3">The sequence shown here is derived from an EMBL/GenBank/DDBJ whole genome shotgun (WGS) entry which is preliminary data.</text>
</comment>